<proteinExistence type="predicted"/>
<dbReference type="RefSeq" id="XP_016474392.1">
    <property type="nucleotide sequence ID" value="XM_016618906.1"/>
</dbReference>
<protein>
    <submittedName>
        <fullName evidence="2">Stress response protein NST1-like</fullName>
    </submittedName>
</protein>
<sequence>MSSSFSQPASHSFMPSFEFTPSSSPSISRPDNGVDGNSTSPYTDSDTATQPPTQTSIRRQDPPNIGKYDDLRRLIIVPDGAGFYPSQATKVVVESMCSFYHAPWRFWSDVPSHIRDRMFAEFRMKCALSRDFKAEEKAKGRPVTHDEVFEETHMKKLKDGIKTTWIEPRAETTHDRDFWVAKITELYLQERAAREEKAKRREEEDRRREEEERRREEEMGRKDDALRLVTSDVKVSSLR</sequence>
<feature type="region of interest" description="Disordered" evidence="1">
    <location>
        <begin position="1"/>
        <end position="66"/>
    </location>
</feature>
<gene>
    <name evidence="2" type="primary">LOC107796162</name>
</gene>
<dbReference type="PaxDb" id="4097-A0A1S4ACL1"/>
<feature type="compositionally biased region" description="Polar residues" evidence="1">
    <location>
        <begin position="35"/>
        <end position="57"/>
    </location>
</feature>
<name>A0A1S4ACL1_TOBAC</name>
<accession>A0A1S4ACL1</accession>
<dbReference type="AlphaFoldDB" id="A0A1S4ACL1"/>
<dbReference type="KEGG" id="nta:107796162"/>
<reference evidence="2" key="1">
    <citation type="submission" date="2025-08" db="UniProtKB">
        <authorList>
            <consortium name="RefSeq"/>
        </authorList>
    </citation>
    <scope>IDENTIFICATION</scope>
</reference>
<evidence type="ECO:0000256" key="1">
    <source>
        <dbReference type="SAM" id="MobiDB-lite"/>
    </source>
</evidence>
<dbReference type="OrthoDB" id="1434255at2759"/>
<feature type="compositionally biased region" description="Low complexity" evidence="1">
    <location>
        <begin position="1"/>
        <end position="28"/>
    </location>
</feature>
<evidence type="ECO:0000313" key="2">
    <source>
        <dbReference type="RefSeq" id="XP_016474392.1"/>
    </source>
</evidence>
<feature type="region of interest" description="Disordered" evidence="1">
    <location>
        <begin position="193"/>
        <end position="239"/>
    </location>
</feature>
<feature type="compositionally biased region" description="Basic and acidic residues" evidence="1">
    <location>
        <begin position="193"/>
        <end position="226"/>
    </location>
</feature>
<organism evidence="2">
    <name type="scientific">Nicotiana tabacum</name>
    <name type="common">Common tobacco</name>
    <dbReference type="NCBI Taxonomy" id="4097"/>
    <lineage>
        <taxon>Eukaryota</taxon>
        <taxon>Viridiplantae</taxon>
        <taxon>Streptophyta</taxon>
        <taxon>Embryophyta</taxon>
        <taxon>Tracheophyta</taxon>
        <taxon>Spermatophyta</taxon>
        <taxon>Magnoliopsida</taxon>
        <taxon>eudicotyledons</taxon>
        <taxon>Gunneridae</taxon>
        <taxon>Pentapetalae</taxon>
        <taxon>asterids</taxon>
        <taxon>lamiids</taxon>
        <taxon>Solanales</taxon>
        <taxon>Solanaceae</taxon>
        <taxon>Nicotianoideae</taxon>
        <taxon>Nicotianeae</taxon>
        <taxon>Nicotiana</taxon>
    </lineage>
</organism>